<keyword evidence="2" id="KW-0472">Membrane</keyword>
<name>A0A8E2JKC7_9PEZI</name>
<evidence type="ECO:0000256" key="2">
    <source>
        <dbReference type="SAM" id="Phobius"/>
    </source>
</evidence>
<dbReference type="AlphaFoldDB" id="A0A8E2JKC7"/>
<feature type="non-terminal residue" evidence="3">
    <location>
        <position position="167"/>
    </location>
</feature>
<feature type="compositionally biased region" description="Basic and acidic residues" evidence="1">
    <location>
        <begin position="126"/>
        <end position="146"/>
    </location>
</feature>
<evidence type="ECO:0000256" key="1">
    <source>
        <dbReference type="SAM" id="MobiDB-lite"/>
    </source>
</evidence>
<sequence>MSGAIPPNEFNNKGIQFLFALIGICMVIGSIWFFFWAKNGGCVWRKTDWEDYKTTVLRRKGPNGTTLSGATASTKLGGGSVVHGGSYGNTESVSEGYTDETATSADTTEMQEVEAGHGRGFGLRGGDGRHGHRNESSKVTDPELRDYRHEKAARVGGLNRQHDGNYF</sequence>
<feature type="transmembrane region" description="Helical" evidence="2">
    <location>
        <begin position="15"/>
        <end position="37"/>
    </location>
</feature>
<accession>A0A8E2JKC7</accession>
<gene>
    <name evidence="3" type="ORF">K432DRAFT_286464</name>
</gene>
<evidence type="ECO:0000313" key="4">
    <source>
        <dbReference type="Proteomes" id="UP000250266"/>
    </source>
</evidence>
<organism evidence="3 4">
    <name type="scientific">Lepidopterella palustris CBS 459.81</name>
    <dbReference type="NCBI Taxonomy" id="1314670"/>
    <lineage>
        <taxon>Eukaryota</taxon>
        <taxon>Fungi</taxon>
        <taxon>Dikarya</taxon>
        <taxon>Ascomycota</taxon>
        <taxon>Pezizomycotina</taxon>
        <taxon>Dothideomycetes</taxon>
        <taxon>Pleosporomycetidae</taxon>
        <taxon>Mytilinidiales</taxon>
        <taxon>Argynnaceae</taxon>
        <taxon>Lepidopterella</taxon>
    </lineage>
</organism>
<protein>
    <submittedName>
        <fullName evidence="3">Uncharacterized protein</fullName>
    </submittedName>
</protein>
<dbReference type="Proteomes" id="UP000250266">
    <property type="component" value="Unassembled WGS sequence"/>
</dbReference>
<dbReference type="EMBL" id="KV744816">
    <property type="protein sequence ID" value="OCK85592.1"/>
    <property type="molecule type" value="Genomic_DNA"/>
</dbReference>
<proteinExistence type="predicted"/>
<evidence type="ECO:0000313" key="3">
    <source>
        <dbReference type="EMBL" id="OCK85592.1"/>
    </source>
</evidence>
<dbReference type="OrthoDB" id="5393404at2759"/>
<keyword evidence="2" id="KW-1133">Transmembrane helix</keyword>
<keyword evidence="2" id="KW-0812">Transmembrane</keyword>
<reference evidence="3 4" key="1">
    <citation type="journal article" date="2016" name="Nat. Commun.">
        <title>Ectomycorrhizal ecology is imprinted in the genome of the dominant symbiotic fungus Cenococcum geophilum.</title>
        <authorList>
            <consortium name="DOE Joint Genome Institute"/>
            <person name="Peter M."/>
            <person name="Kohler A."/>
            <person name="Ohm R.A."/>
            <person name="Kuo A."/>
            <person name="Krutzmann J."/>
            <person name="Morin E."/>
            <person name="Arend M."/>
            <person name="Barry K.W."/>
            <person name="Binder M."/>
            <person name="Choi C."/>
            <person name="Clum A."/>
            <person name="Copeland A."/>
            <person name="Grisel N."/>
            <person name="Haridas S."/>
            <person name="Kipfer T."/>
            <person name="LaButti K."/>
            <person name="Lindquist E."/>
            <person name="Lipzen A."/>
            <person name="Maire R."/>
            <person name="Meier B."/>
            <person name="Mihaltcheva S."/>
            <person name="Molinier V."/>
            <person name="Murat C."/>
            <person name="Poggeler S."/>
            <person name="Quandt C.A."/>
            <person name="Sperisen C."/>
            <person name="Tritt A."/>
            <person name="Tisserant E."/>
            <person name="Crous P.W."/>
            <person name="Henrissat B."/>
            <person name="Nehls U."/>
            <person name="Egli S."/>
            <person name="Spatafora J.W."/>
            <person name="Grigoriev I.V."/>
            <person name="Martin F.M."/>
        </authorList>
    </citation>
    <scope>NUCLEOTIDE SEQUENCE [LARGE SCALE GENOMIC DNA]</scope>
    <source>
        <strain evidence="3 4">CBS 459.81</strain>
    </source>
</reference>
<feature type="region of interest" description="Disordered" evidence="1">
    <location>
        <begin position="115"/>
        <end position="146"/>
    </location>
</feature>
<keyword evidence="4" id="KW-1185">Reference proteome</keyword>